<keyword evidence="3 5" id="KW-1133">Transmembrane helix</keyword>
<accession>A0A259U3P3</accession>
<evidence type="ECO:0000256" key="2">
    <source>
        <dbReference type="ARBA" id="ARBA00022692"/>
    </source>
</evidence>
<dbReference type="Proteomes" id="UP000216446">
    <property type="component" value="Unassembled WGS sequence"/>
</dbReference>
<evidence type="ECO:0000256" key="4">
    <source>
        <dbReference type="ARBA" id="ARBA00023136"/>
    </source>
</evidence>
<evidence type="ECO:0000256" key="3">
    <source>
        <dbReference type="ARBA" id="ARBA00022989"/>
    </source>
</evidence>
<evidence type="ECO:0000256" key="1">
    <source>
        <dbReference type="ARBA" id="ARBA00004141"/>
    </source>
</evidence>
<dbReference type="EMBL" id="MQWB01000001">
    <property type="protein sequence ID" value="OZC04625.1"/>
    <property type="molecule type" value="Genomic_DNA"/>
</dbReference>
<keyword evidence="2 5" id="KW-0812">Transmembrane</keyword>
<reference evidence="7 8" key="1">
    <citation type="submission" date="2016-11" db="EMBL/GenBank/DDBJ databases">
        <title>Study of marine rhodopsin-containing bacteria.</title>
        <authorList>
            <person name="Yoshizawa S."/>
            <person name="Kumagai Y."/>
            <person name="Kogure K."/>
        </authorList>
    </citation>
    <scope>NUCLEOTIDE SEQUENCE [LARGE SCALE GENOMIC DNA]</scope>
    <source>
        <strain evidence="7 8">SG-29</strain>
    </source>
</reference>
<gene>
    <name evidence="7" type="ORF">BSZ36_06595</name>
</gene>
<dbReference type="Pfam" id="PF06271">
    <property type="entry name" value="RDD"/>
    <property type="match status" value="1"/>
</dbReference>
<comment type="subcellular location">
    <subcellularLocation>
        <location evidence="1">Membrane</location>
        <topology evidence="1">Multi-pass membrane protein</topology>
    </subcellularLocation>
</comment>
<dbReference type="GO" id="GO:0016020">
    <property type="term" value="C:membrane"/>
    <property type="evidence" value="ECO:0007669"/>
    <property type="project" value="UniProtKB-SubCell"/>
</dbReference>
<keyword evidence="8" id="KW-1185">Reference proteome</keyword>
<proteinExistence type="predicted"/>
<feature type="transmembrane region" description="Helical" evidence="5">
    <location>
        <begin position="53"/>
        <end position="75"/>
    </location>
</feature>
<sequence>MSFEIRTAQNVPLALEPASVGQRIMATVIDIVIGIAWMLMTLWMLGNMGADSFALLLLVVWLPPFLYHLVMEVLFEGRTVGKMVMSTRVARLDGAQPTLAQYLLRWLLRLVDVTVTSGVVAVVSVALTKRSQRLGDLAAGTTVVRQRRRLEWINVLYPMVPDDYEPVFPEAENLSDAEIRTVRAVIARLQISKGDRRAQALAERAQRAVERRLDLEPTRLAPEAFLRTIVRDHVARLDRFGQHA</sequence>
<evidence type="ECO:0000259" key="6">
    <source>
        <dbReference type="Pfam" id="PF06271"/>
    </source>
</evidence>
<feature type="transmembrane region" description="Helical" evidence="5">
    <location>
        <begin position="24"/>
        <end position="46"/>
    </location>
</feature>
<protein>
    <recommendedName>
        <fullName evidence="6">RDD domain-containing protein</fullName>
    </recommendedName>
</protein>
<dbReference type="InParanoid" id="A0A259U3P3"/>
<feature type="transmembrane region" description="Helical" evidence="5">
    <location>
        <begin position="106"/>
        <end position="127"/>
    </location>
</feature>
<name>A0A259U3P3_9BACT</name>
<evidence type="ECO:0000313" key="8">
    <source>
        <dbReference type="Proteomes" id="UP000216446"/>
    </source>
</evidence>
<evidence type="ECO:0000313" key="7">
    <source>
        <dbReference type="EMBL" id="OZC04625.1"/>
    </source>
</evidence>
<evidence type="ECO:0000256" key="5">
    <source>
        <dbReference type="SAM" id="Phobius"/>
    </source>
</evidence>
<dbReference type="AlphaFoldDB" id="A0A259U3P3"/>
<comment type="caution">
    <text evidence="7">The sequence shown here is derived from an EMBL/GenBank/DDBJ whole genome shotgun (WGS) entry which is preliminary data.</text>
</comment>
<organism evidence="7 8">
    <name type="scientific">Rubricoccus marinus</name>
    <dbReference type="NCBI Taxonomy" id="716817"/>
    <lineage>
        <taxon>Bacteria</taxon>
        <taxon>Pseudomonadati</taxon>
        <taxon>Rhodothermota</taxon>
        <taxon>Rhodothermia</taxon>
        <taxon>Rhodothermales</taxon>
        <taxon>Rubricoccaceae</taxon>
        <taxon>Rubricoccus</taxon>
    </lineage>
</organism>
<dbReference type="PANTHER" id="PTHR38480">
    <property type="entry name" value="SLR0254 PROTEIN"/>
    <property type="match status" value="1"/>
</dbReference>
<keyword evidence="4 5" id="KW-0472">Membrane</keyword>
<dbReference type="InterPro" id="IPR010432">
    <property type="entry name" value="RDD"/>
</dbReference>
<feature type="domain" description="RDD" evidence="6">
    <location>
        <begin position="18"/>
        <end position="140"/>
    </location>
</feature>
<dbReference type="PANTHER" id="PTHR38480:SF1">
    <property type="entry name" value="SLR0254 PROTEIN"/>
    <property type="match status" value="1"/>
</dbReference>